<protein>
    <submittedName>
        <fullName evidence="2">Uncharacterized protein</fullName>
    </submittedName>
</protein>
<keyword evidence="3" id="KW-1185">Reference proteome</keyword>
<keyword evidence="1" id="KW-0472">Membrane</keyword>
<proteinExistence type="predicted"/>
<reference evidence="2 3" key="1">
    <citation type="submission" date="2021-04" db="EMBL/GenBank/DDBJ databases">
        <title>Metabacillus sp. strain KIGAM252 whole genome sequence.</title>
        <authorList>
            <person name="Seo M.-J."/>
            <person name="Cho E.-S."/>
            <person name="Hwang C.Y."/>
            <person name="Yoon D.J."/>
        </authorList>
    </citation>
    <scope>NUCLEOTIDE SEQUENCE [LARGE SCALE GENOMIC DNA]</scope>
    <source>
        <strain evidence="2 3">KIGAM252</strain>
    </source>
</reference>
<accession>A0ABS5LAP6</accession>
<keyword evidence="1" id="KW-1133">Transmembrane helix</keyword>
<evidence type="ECO:0000313" key="2">
    <source>
        <dbReference type="EMBL" id="MBS2967798.1"/>
    </source>
</evidence>
<dbReference type="EMBL" id="JAGVRK010000001">
    <property type="protein sequence ID" value="MBS2967798.1"/>
    <property type="molecule type" value="Genomic_DNA"/>
</dbReference>
<feature type="transmembrane region" description="Helical" evidence="1">
    <location>
        <begin position="101"/>
        <end position="121"/>
    </location>
</feature>
<organism evidence="2 3">
    <name type="scientific">Metabacillus flavus</name>
    <dbReference type="NCBI Taxonomy" id="2823519"/>
    <lineage>
        <taxon>Bacteria</taxon>
        <taxon>Bacillati</taxon>
        <taxon>Bacillota</taxon>
        <taxon>Bacilli</taxon>
        <taxon>Bacillales</taxon>
        <taxon>Bacillaceae</taxon>
        <taxon>Metabacillus</taxon>
    </lineage>
</organism>
<evidence type="ECO:0000313" key="3">
    <source>
        <dbReference type="Proteomes" id="UP000682403"/>
    </source>
</evidence>
<gene>
    <name evidence="2" type="ORF">J9317_03285</name>
</gene>
<dbReference type="Proteomes" id="UP000682403">
    <property type="component" value="Unassembled WGS sequence"/>
</dbReference>
<sequence length="215" mass="24974">MKNKTFEMVYRIGAEDGLPASASYSSDTLDHALEQSHQTHGNVKIKGVHEFDENQQYVQTHRFHMTDEEYELATHRFSTEMPLFVEVKKEKEWPFFKKRKLQIGIALVLAAVVSFFGYRYVNSGVEPLVRESLASELGIEEKMIGAPYKEDVRDVTNNVRKSFAKNELKEAQAWSYSYRIKGKTYHMVGLEINLEDYDKYLILLNDELIASYVEE</sequence>
<comment type="caution">
    <text evidence="2">The sequence shown here is derived from an EMBL/GenBank/DDBJ whole genome shotgun (WGS) entry which is preliminary data.</text>
</comment>
<name>A0ABS5LAP6_9BACI</name>
<dbReference type="RefSeq" id="WP_211556464.1">
    <property type="nucleotide sequence ID" value="NZ_JAGVRK010000001.1"/>
</dbReference>
<keyword evidence="1" id="KW-0812">Transmembrane</keyword>
<evidence type="ECO:0000256" key="1">
    <source>
        <dbReference type="SAM" id="Phobius"/>
    </source>
</evidence>